<dbReference type="InterPro" id="IPR036390">
    <property type="entry name" value="WH_DNA-bd_sf"/>
</dbReference>
<dbReference type="PANTHER" id="PTHR30419">
    <property type="entry name" value="HTH-TYPE TRANSCRIPTIONAL REGULATOR YBHD"/>
    <property type="match status" value="1"/>
</dbReference>
<dbReference type="GO" id="GO:0003677">
    <property type="term" value="F:DNA binding"/>
    <property type="evidence" value="ECO:0007669"/>
    <property type="project" value="UniProtKB-KW"/>
</dbReference>
<reference evidence="7" key="4">
    <citation type="submission" date="2017-11" db="EMBL/GenBank/DDBJ databases">
        <title>Complete genome sequence of Serratia sp. ATCC 39006.</title>
        <authorList>
            <person name="Hampton H.G."/>
            <person name="Jackson S.A."/>
            <person name="Jauregui R."/>
            <person name="Poulter G.T.M."/>
            <person name="Salmond G.P.C."/>
            <person name="Fineran P.C."/>
        </authorList>
    </citation>
    <scope>NUCLEOTIDE SEQUENCE</scope>
    <source>
        <strain evidence="7">ATCC 39006</strain>
    </source>
</reference>
<evidence type="ECO:0000313" key="6">
    <source>
        <dbReference type="EMBL" id="AUH01612.1"/>
    </source>
</evidence>
<evidence type="ECO:0000259" key="5">
    <source>
        <dbReference type="PROSITE" id="PS50931"/>
    </source>
</evidence>
<dbReference type="GO" id="GO:0005829">
    <property type="term" value="C:cytosol"/>
    <property type="evidence" value="ECO:0007669"/>
    <property type="project" value="TreeGrafter"/>
</dbReference>
<dbReference type="Pfam" id="PF03466">
    <property type="entry name" value="LysR_substrate"/>
    <property type="match status" value="1"/>
</dbReference>
<dbReference type="EMBL" id="CP025084">
    <property type="protein sequence ID" value="AUH05935.1"/>
    <property type="molecule type" value="Genomic_DNA"/>
</dbReference>
<dbReference type="OrthoDB" id="8437302at2"/>
<reference evidence="7" key="2">
    <citation type="submission" date="2013-09" db="EMBL/GenBank/DDBJ databases">
        <authorList>
            <person name="Wang G."/>
            <person name="Yang Y."/>
            <person name="Su Y."/>
        </authorList>
    </citation>
    <scope>NUCLEOTIDE SEQUENCE</scope>
    <source>
        <strain evidence="7">ATCC 39006</strain>
    </source>
</reference>
<dbReference type="Proteomes" id="UP000017700">
    <property type="component" value="Chromosome"/>
</dbReference>
<evidence type="ECO:0000256" key="3">
    <source>
        <dbReference type="ARBA" id="ARBA00023125"/>
    </source>
</evidence>
<feature type="domain" description="HTH lysR-type" evidence="5">
    <location>
        <begin position="1"/>
        <end position="60"/>
    </location>
</feature>
<comment type="similarity">
    <text evidence="1">Belongs to the LysR transcriptional regulatory family.</text>
</comment>
<evidence type="ECO:0000256" key="1">
    <source>
        <dbReference type="ARBA" id="ARBA00009437"/>
    </source>
</evidence>
<evidence type="ECO:0000313" key="9">
    <source>
        <dbReference type="Proteomes" id="UP000233778"/>
    </source>
</evidence>
<evidence type="ECO:0000256" key="2">
    <source>
        <dbReference type="ARBA" id="ARBA00023015"/>
    </source>
</evidence>
<dbReference type="InterPro" id="IPR050950">
    <property type="entry name" value="HTH-type_LysR_regulators"/>
</dbReference>
<sequence length="306" mass="34700">MNLSIKQLRAFMVLTETDSFTRAAQRVNLSQPAFSALIASLEEDVGYRLFDRDTRKVQLNADGIHFIEIARRLMQMHDDAVSEIKSHATGYKGKVVLAVLPSLAVEWLPQVLTQYHHAYPKIKVELIDTQWDRCLKAILDGQADLALTAGEPSSETFSSRMLFADSFYLICHKDHSLAQYSLVSIEEIKDWAFIGFSKGTSIRQYTDQLAEPEGFNYVLEVRQLTTMMGLVAANYGISIVTGLTLFQFQHPDIAIIPFRDLSLRRGIYLVTDKERQLSICARECYDFLQARAEGVGHELKTRLTRA</sequence>
<dbReference type="SUPFAM" id="SSF53850">
    <property type="entry name" value="Periplasmic binding protein-like II"/>
    <property type="match status" value="1"/>
</dbReference>
<reference evidence="7 8" key="1">
    <citation type="journal article" date="2013" name="Genome Announc.">
        <title>Draft genome sequence of Serratia sp. strain ATCC 39006, a model bacterium for analysis of the biosynthesis and regulation of prodigiosin, a carbapenem, and gas vesicles.</title>
        <authorList>
            <person name="Fineran P.C."/>
            <person name="Iglesias Cans M.C."/>
            <person name="Ramsay J.P."/>
            <person name="Wilf N.M."/>
            <person name="Cossyleon D."/>
            <person name="McNeil M.B."/>
            <person name="Williamson N.R."/>
            <person name="Monson R.E."/>
            <person name="Becher S.A."/>
            <person name="Stanton J.A."/>
            <person name="Brugger K."/>
            <person name="Brown S.D."/>
            <person name="Salmond G.P."/>
        </authorList>
    </citation>
    <scope>NUCLEOTIDE SEQUENCE [LARGE SCALE GENOMIC DNA]</scope>
    <source>
        <strain evidence="7">ATCC 39006</strain>
        <strain evidence="8">ATCC 39006 / SC 11482</strain>
    </source>
</reference>
<dbReference type="EMBL" id="CP025085">
    <property type="protein sequence ID" value="AUH01612.1"/>
    <property type="molecule type" value="Genomic_DNA"/>
</dbReference>
<evidence type="ECO:0000313" key="8">
    <source>
        <dbReference type="Proteomes" id="UP000017700"/>
    </source>
</evidence>
<dbReference type="KEGG" id="sera:Ser39006_018475"/>
<dbReference type="InterPro" id="IPR005119">
    <property type="entry name" value="LysR_subst-bd"/>
</dbReference>
<gene>
    <name evidence="6" type="ORF">CWC46_18475</name>
    <name evidence="7" type="ORF">Ser39006_018475</name>
</gene>
<name>A0A2I5TAR3_SERS3</name>
<dbReference type="RefSeq" id="WP_021015069.1">
    <property type="nucleotide sequence ID" value="NZ_CP025084.1"/>
</dbReference>
<dbReference type="SUPFAM" id="SSF46785">
    <property type="entry name" value="Winged helix' DNA-binding domain"/>
    <property type="match status" value="1"/>
</dbReference>
<dbReference type="PANTHER" id="PTHR30419:SF30">
    <property type="entry name" value="LYSR FAMILY TRANSCRIPTIONAL REGULATOR"/>
    <property type="match status" value="1"/>
</dbReference>
<dbReference type="KEGG" id="serq:CWC46_18475"/>
<dbReference type="CDD" id="cd08440">
    <property type="entry name" value="PBP2_LTTR_like_4"/>
    <property type="match status" value="1"/>
</dbReference>
<evidence type="ECO:0000256" key="4">
    <source>
        <dbReference type="ARBA" id="ARBA00023163"/>
    </source>
</evidence>
<keyword evidence="3" id="KW-0238">DNA-binding</keyword>
<dbReference type="GO" id="GO:0003700">
    <property type="term" value="F:DNA-binding transcription factor activity"/>
    <property type="evidence" value="ECO:0007669"/>
    <property type="project" value="InterPro"/>
</dbReference>
<dbReference type="Gene3D" id="3.40.190.290">
    <property type="match status" value="1"/>
</dbReference>
<keyword evidence="8" id="KW-1185">Reference proteome</keyword>
<dbReference type="AlphaFoldDB" id="A0A2I5TAR3"/>
<dbReference type="InterPro" id="IPR036388">
    <property type="entry name" value="WH-like_DNA-bd_sf"/>
</dbReference>
<evidence type="ECO:0000313" key="7">
    <source>
        <dbReference type="EMBL" id="AUH05935.1"/>
    </source>
</evidence>
<dbReference type="Proteomes" id="UP000233778">
    <property type="component" value="Chromosome"/>
</dbReference>
<protein>
    <submittedName>
        <fullName evidence="7">LysR family transcriptional regulator</fullName>
    </submittedName>
</protein>
<proteinExistence type="inferred from homology"/>
<accession>A0A2I5TAR3</accession>
<dbReference type="PROSITE" id="PS50931">
    <property type="entry name" value="HTH_LYSR"/>
    <property type="match status" value="1"/>
</dbReference>
<keyword evidence="4" id="KW-0804">Transcription</keyword>
<dbReference type="STRING" id="104623.Ser39006_01802"/>
<dbReference type="PRINTS" id="PR00039">
    <property type="entry name" value="HTHLYSR"/>
</dbReference>
<dbReference type="Pfam" id="PF00126">
    <property type="entry name" value="HTH_1"/>
    <property type="match status" value="1"/>
</dbReference>
<dbReference type="Gene3D" id="1.10.10.10">
    <property type="entry name" value="Winged helix-like DNA-binding domain superfamily/Winged helix DNA-binding domain"/>
    <property type="match status" value="1"/>
</dbReference>
<dbReference type="FunFam" id="1.10.10.10:FF:000001">
    <property type="entry name" value="LysR family transcriptional regulator"/>
    <property type="match status" value="1"/>
</dbReference>
<organism evidence="7 8">
    <name type="scientific">Serratia sp. (strain ATCC 39006)</name>
    <name type="common">Prodigiosinella confusarubida</name>
    <dbReference type="NCBI Taxonomy" id="104623"/>
    <lineage>
        <taxon>Bacteria</taxon>
        <taxon>Pseudomonadati</taxon>
        <taxon>Pseudomonadota</taxon>
        <taxon>Gammaproteobacteria</taxon>
        <taxon>Enterobacterales</taxon>
        <taxon>Pectobacteriaceae</taxon>
        <taxon>Prodigiosinella</taxon>
    </lineage>
</organism>
<dbReference type="InterPro" id="IPR000847">
    <property type="entry name" value="LysR_HTH_N"/>
</dbReference>
<keyword evidence="2" id="KW-0805">Transcription regulation</keyword>
<reference evidence="6 9" key="3">
    <citation type="submission" date="2017-11" db="EMBL/GenBank/DDBJ databases">
        <title>Complete genome sequence of Serratia sp. ATCC 39006 LacA.</title>
        <authorList>
            <person name="Hampton H.G."/>
            <person name="Jackson S.A."/>
            <person name="Jauregui R."/>
            <person name="Poulter G.T.M."/>
            <person name="Salmond G.P.C."/>
            <person name="Fineran P.C."/>
        </authorList>
    </citation>
    <scope>NUCLEOTIDE SEQUENCE [LARGE SCALE GENOMIC DNA]</scope>
    <source>
        <strain evidence="6 9">ATCC 39006</strain>
    </source>
</reference>